<dbReference type="SUPFAM" id="SSF53098">
    <property type="entry name" value="Ribonuclease H-like"/>
    <property type="match status" value="1"/>
</dbReference>
<feature type="compositionally biased region" description="Basic and acidic residues" evidence="1">
    <location>
        <begin position="437"/>
        <end position="457"/>
    </location>
</feature>
<dbReference type="PANTHER" id="PTHR35004">
    <property type="entry name" value="TRANSPOSASE RV3428C-RELATED"/>
    <property type="match status" value="1"/>
</dbReference>
<evidence type="ECO:0000313" key="12">
    <source>
        <dbReference type="EMBL" id="MDL2059465.1"/>
    </source>
</evidence>
<evidence type="ECO:0000313" key="11">
    <source>
        <dbReference type="EMBL" id="MDL2059445.1"/>
    </source>
</evidence>
<dbReference type="InterPro" id="IPR012337">
    <property type="entry name" value="RNaseH-like_sf"/>
</dbReference>
<comment type="caution">
    <text evidence="8">The sequence shown here is derived from an EMBL/GenBank/DDBJ whole genome shotgun (WGS) entry which is preliminary data.</text>
</comment>
<dbReference type="EMBL" id="JAKZJU020000001">
    <property type="protein sequence ID" value="MDL2059364.1"/>
    <property type="molecule type" value="Genomic_DNA"/>
</dbReference>
<dbReference type="EMBL" id="JAKZJU020000001">
    <property type="protein sequence ID" value="MDL2059026.1"/>
    <property type="molecule type" value="Genomic_DNA"/>
</dbReference>
<dbReference type="InterPro" id="IPR009057">
    <property type="entry name" value="Homeodomain-like_sf"/>
</dbReference>
<evidence type="ECO:0000313" key="18">
    <source>
        <dbReference type="Proteomes" id="UP001165481"/>
    </source>
</evidence>
<dbReference type="InterPro" id="IPR047797">
    <property type="entry name" value="ISNCY_transpos"/>
</dbReference>
<dbReference type="EMBL" id="JAKZJU020000001">
    <property type="protein sequence ID" value="MDL2059445.1"/>
    <property type="molecule type" value="Genomic_DNA"/>
</dbReference>
<dbReference type="NCBIfam" id="NF033594">
    <property type="entry name" value="transpos_ISNCY_2"/>
    <property type="match status" value="1"/>
</dbReference>
<dbReference type="SUPFAM" id="SSF46689">
    <property type="entry name" value="Homeodomain-like"/>
    <property type="match status" value="1"/>
</dbReference>
<evidence type="ECO:0000313" key="4">
    <source>
        <dbReference type="EMBL" id="MDL2059026.1"/>
    </source>
</evidence>
<evidence type="ECO:0000313" key="10">
    <source>
        <dbReference type="EMBL" id="MDL2059364.1"/>
    </source>
</evidence>
<dbReference type="PANTHER" id="PTHR35004:SF7">
    <property type="entry name" value="INTEGRASE PROTEIN"/>
    <property type="match status" value="1"/>
</dbReference>
<dbReference type="EMBL" id="JAKZJU020000001">
    <property type="protein sequence ID" value="MDL2060100.1"/>
    <property type="molecule type" value="Genomic_DNA"/>
</dbReference>
<dbReference type="EMBL" id="JAKZJU020000001">
    <property type="protein sequence ID" value="MDL2060146.1"/>
    <property type="molecule type" value="Genomic_DNA"/>
</dbReference>
<dbReference type="EMBL" id="JAKZJU020000001">
    <property type="protein sequence ID" value="MDL2059688.1"/>
    <property type="molecule type" value="Genomic_DNA"/>
</dbReference>
<evidence type="ECO:0000313" key="9">
    <source>
        <dbReference type="EMBL" id="MDL2059294.1"/>
    </source>
</evidence>
<dbReference type="EMBL" id="JAKZJU020000001">
    <property type="protein sequence ID" value="MDL2059028.1"/>
    <property type="molecule type" value="Genomic_DNA"/>
</dbReference>
<keyword evidence="18" id="KW-1185">Reference proteome</keyword>
<name>A0ABT7IL17_9BURK</name>
<evidence type="ECO:0000313" key="15">
    <source>
        <dbReference type="EMBL" id="MDL2059688.1"/>
    </source>
</evidence>
<feature type="domain" description="Integrase catalytic" evidence="2">
    <location>
        <begin position="137"/>
        <end position="314"/>
    </location>
</feature>
<dbReference type="EMBL" id="JAKZJU020000001">
    <property type="protein sequence ID" value="MDL2059604.1"/>
    <property type="molecule type" value="Genomic_DNA"/>
</dbReference>
<organism evidence="8 18">
    <name type="scientific">Mesosutterella faecium</name>
    <dbReference type="NCBI Taxonomy" id="2925194"/>
    <lineage>
        <taxon>Bacteria</taxon>
        <taxon>Pseudomonadati</taxon>
        <taxon>Pseudomonadota</taxon>
        <taxon>Betaproteobacteria</taxon>
        <taxon>Burkholderiales</taxon>
        <taxon>Sutterellaceae</taxon>
        <taxon>Mesosutterella</taxon>
    </lineage>
</organism>
<gene>
    <name evidence="3" type="ORF">MUN46_001820</name>
    <name evidence="4" type="ORF">MUN46_003585</name>
    <name evidence="5" type="ORF">MUN46_003590</name>
    <name evidence="6" type="ORF">MUN46_003595</name>
    <name evidence="7" type="ORF">MUN46_003600</name>
    <name evidence="8" type="ORF">MUN46_003780</name>
    <name evidence="9" type="ORF">MUN46_005020</name>
    <name evidence="10" type="ORF">MUN46_005385</name>
    <name evidence="11" type="ORF">MUN46_005805</name>
    <name evidence="12" type="ORF">MUN46_005925</name>
    <name evidence="13" type="ORF">MUN46_005930</name>
    <name evidence="14" type="ORF">MUN46_006650</name>
    <name evidence="15" type="ORF">MUN46_007085</name>
    <name evidence="16" type="ORF">MUN46_009155</name>
    <name evidence="17" type="ORF">MUN46_009385</name>
</gene>
<dbReference type="EMBL" id="JAKZJU020000001">
    <property type="protein sequence ID" value="MDL2059027.1"/>
    <property type="molecule type" value="Genomic_DNA"/>
</dbReference>
<evidence type="ECO:0000313" key="13">
    <source>
        <dbReference type="EMBL" id="MDL2059466.1"/>
    </source>
</evidence>
<dbReference type="EMBL" id="JAKZJU020000001">
    <property type="protein sequence ID" value="MDL2059063.1"/>
    <property type="molecule type" value="Genomic_DNA"/>
</dbReference>
<dbReference type="InterPro" id="IPR036397">
    <property type="entry name" value="RNaseH_sf"/>
</dbReference>
<dbReference type="EMBL" id="JAKZJU020000001">
    <property type="protein sequence ID" value="MDL2059466.1"/>
    <property type="molecule type" value="Genomic_DNA"/>
</dbReference>
<dbReference type="EMBL" id="JAKZJU020000001">
    <property type="protein sequence ID" value="MDL2058689.1"/>
    <property type="molecule type" value="Genomic_DNA"/>
</dbReference>
<reference evidence="8" key="1">
    <citation type="submission" date="2023-03" db="EMBL/GenBank/DDBJ databases">
        <title>Mesosutterella sp. nov. isolated from porcine feces.</title>
        <authorList>
            <person name="Yu S."/>
        </authorList>
    </citation>
    <scope>NUCLEOTIDE SEQUENCE</scope>
    <source>
        <strain evidence="8">AGMB02718</strain>
    </source>
</reference>
<dbReference type="RefSeq" id="WP_285230533.1">
    <property type="nucleotide sequence ID" value="NZ_JAKZJU020000001.1"/>
</dbReference>
<evidence type="ECO:0000313" key="17">
    <source>
        <dbReference type="EMBL" id="MDL2060146.1"/>
    </source>
</evidence>
<dbReference type="Pfam" id="PF13565">
    <property type="entry name" value="HTH_32"/>
    <property type="match status" value="1"/>
</dbReference>
<protein>
    <submittedName>
        <fullName evidence="8">ISNCY family transposase</fullName>
    </submittedName>
</protein>
<evidence type="ECO:0000313" key="6">
    <source>
        <dbReference type="EMBL" id="MDL2059028.1"/>
    </source>
</evidence>
<evidence type="ECO:0000256" key="1">
    <source>
        <dbReference type="SAM" id="MobiDB-lite"/>
    </source>
</evidence>
<evidence type="ECO:0000259" key="2">
    <source>
        <dbReference type="PROSITE" id="PS50994"/>
    </source>
</evidence>
<dbReference type="Gene3D" id="3.30.420.10">
    <property type="entry name" value="Ribonuclease H-like superfamily/Ribonuclease H"/>
    <property type="match status" value="1"/>
</dbReference>
<evidence type="ECO:0000313" key="3">
    <source>
        <dbReference type="EMBL" id="MDL2058689.1"/>
    </source>
</evidence>
<dbReference type="EMBL" id="JAKZJU020000001">
    <property type="protein sequence ID" value="MDL2059465.1"/>
    <property type="molecule type" value="Genomic_DNA"/>
</dbReference>
<evidence type="ECO:0000313" key="14">
    <source>
        <dbReference type="EMBL" id="MDL2059604.1"/>
    </source>
</evidence>
<dbReference type="Proteomes" id="UP001165481">
    <property type="component" value="Unassembled WGS sequence"/>
</dbReference>
<evidence type="ECO:0000313" key="8">
    <source>
        <dbReference type="EMBL" id="MDL2059063.1"/>
    </source>
</evidence>
<feature type="region of interest" description="Disordered" evidence="1">
    <location>
        <begin position="437"/>
        <end position="466"/>
    </location>
</feature>
<dbReference type="EMBL" id="JAKZJU020000001">
    <property type="protein sequence ID" value="MDL2059294.1"/>
    <property type="molecule type" value="Genomic_DNA"/>
</dbReference>
<evidence type="ECO:0000313" key="16">
    <source>
        <dbReference type="EMBL" id="MDL2060100.1"/>
    </source>
</evidence>
<dbReference type="EMBL" id="JAKZJU020000001">
    <property type="protein sequence ID" value="MDL2059029.1"/>
    <property type="molecule type" value="Genomic_DNA"/>
</dbReference>
<evidence type="ECO:0000313" key="7">
    <source>
        <dbReference type="EMBL" id="MDL2059029.1"/>
    </source>
</evidence>
<accession>A0ABT7IL17</accession>
<evidence type="ECO:0000313" key="5">
    <source>
        <dbReference type="EMBL" id="MDL2059027.1"/>
    </source>
</evidence>
<proteinExistence type="predicted"/>
<sequence>MKNSLPERAPKSQTGTEEIFEQVAYGLLSVPEAAKAMKLSIRQFYRRLAAWKRGEAADPPHGNKGRPPSNRLPDDIRLKIIELAVTKYQDFPPTLLTQYLVKNEGIKVSKETVRKILRELSPQASEQGLRRAGHFLRRRRSRFGELVQIDGSPHRWFGPGQKECSLIAFIDDATGRIAAAGFFPSETAAGYMTVLLQYIRAHGIPLALYSDRHGTFRALAQGRSKNVEGTQFQRVCDKLQIEQIFAQSPQAKGRIERLFKTLQGRWPHEFRVMGIEDMATANQRMDELIRDFNQRFGIDPREPLSANCAVAEESMPEIERICAWWHERVLSKSLSVSFGGSILQLKNASARKFELMGKKVSVIEYPDGRAPEMVYRDARGKEHLLCFEARKRKTLERTEYLESSKTIDACLDRIIEKEDLRPNGFVMKLECEMAEAKQRQAQRKERDQKARELEEKLKQRKNRSGK</sequence>
<dbReference type="PROSITE" id="PS50994">
    <property type="entry name" value="INTEGRASE"/>
    <property type="match status" value="1"/>
</dbReference>
<dbReference type="InterPro" id="IPR001584">
    <property type="entry name" value="Integrase_cat-core"/>
</dbReference>